<name>A0ABV8ZUH3_9NEIS</name>
<keyword evidence="1" id="KW-0732">Signal</keyword>
<gene>
    <name evidence="2" type="ORF">ACFO0R_16330</name>
</gene>
<feature type="chain" id="PRO_5045416990" evidence="1">
    <location>
        <begin position="30"/>
        <end position="234"/>
    </location>
</feature>
<dbReference type="Proteomes" id="UP001595999">
    <property type="component" value="Unassembled WGS sequence"/>
</dbReference>
<feature type="signal peptide" evidence="1">
    <location>
        <begin position="1"/>
        <end position="29"/>
    </location>
</feature>
<reference evidence="3" key="1">
    <citation type="journal article" date="2019" name="Int. J. Syst. Evol. Microbiol.">
        <title>The Global Catalogue of Microorganisms (GCM) 10K type strain sequencing project: providing services to taxonomists for standard genome sequencing and annotation.</title>
        <authorList>
            <consortium name="The Broad Institute Genomics Platform"/>
            <consortium name="The Broad Institute Genome Sequencing Center for Infectious Disease"/>
            <person name="Wu L."/>
            <person name="Ma J."/>
        </authorList>
    </citation>
    <scope>NUCLEOTIDE SEQUENCE [LARGE SCALE GENOMIC DNA]</scope>
    <source>
        <strain evidence="3">CGMCC 4.7608</strain>
    </source>
</reference>
<evidence type="ECO:0000313" key="2">
    <source>
        <dbReference type="EMBL" id="MFC4491179.1"/>
    </source>
</evidence>
<evidence type="ECO:0000256" key="1">
    <source>
        <dbReference type="SAM" id="SignalP"/>
    </source>
</evidence>
<accession>A0ABV8ZUH3</accession>
<organism evidence="2 3">
    <name type="scientific">Chromobacterium aquaticum</name>
    <dbReference type="NCBI Taxonomy" id="467180"/>
    <lineage>
        <taxon>Bacteria</taxon>
        <taxon>Pseudomonadati</taxon>
        <taxon>Pseudomonadota</taxon>
        <taxon>Betaproteobacteria</taxon>
        <taxon>Neisseriales</taxon>
        <taxon>Chromobacteriaceae</taxon>
        <taxon>Chromobacterium</taxon>
    </lineage>
</organism>
<keyword evidence="3" id="KW-1185">Reference proteome</keyword>
<evidence type="ECO:0000313" key="3">
    <source>
        <dbReference type="Proteomes" id="UP001595999"/>
    </source>
</evidence>
<sequence>MAKSLRPGSGLAACLLAAIGLSLLPAVQAQHVYELDYRRIADGVNLKYLFKVSPQTYPDLAFRLRLSPLERALSLEGGTLEILAAAAPISLRLDRFGSVAVPISAALYRENPPVRITVPAKVGLQLGVEVRLKRHGVDGVAVAQLEQGRRQYQAALREAGWWVARLAPSLQRVVIRMPAGPAARCQLEPVSAQEVGCVSNAQGVCRLRLADLAASQAGRVMCQREVEGVLLEAE</sequence>
<comment type="caution">
    <text evidence="2">The sequence shown here is derived from an EMBL/GenBank/DDBJ whole genome shotgun (WGS) entry which is preliminary data.</text>
</comment>
<protein>
    <submittedName>
        <fullName evidence="2">Uncharacterized protein</fullName>
    </submittedName>
</protein>
<proteinExistence type="predicted"/>
<dbReference type="EMBL" id="JBHSEK010000011">
    <property type="protein sequence ID" value="MFC4491179.1"/>
    <property type="molecule type" value="Genomic_DNA"/>
</dbReference>
<dbReference type="RefSeq" id="WP_231461355.1">
    <property type="nucleotide sequence ID" value="NZ_JAJOHW010000030.1"/>
</dbReference>